<dbReference type="SUPFAM" id="SSF51294">
    <property type="entry name" value="Hedgehog/intein (Hint) domain"/>
    <property type="match status" value="1"/>
</dbReference>
<comment type="caution">
    <text evidence="2">The sequence shown here is derived from an EMBL/GenBank/DDBJ whole genome shotgun (WGS) entry which is preliminary data.</text>
</comment>
<dbReference type="Gene3D" id="2.170.16.10">
    <property type="entry name" value="Hedgehog/Intein (Hint) domain"/>
    <property type="match status" value="1"/>
</dbReference>
<dbReference type="AlphaFoldDB" id="A0A6P0C4X7"/>
<proteinExistence type="predicted"/>
<feature type="domain" description="Hedgehog/Intein (Hint)" evidence="1">
    <location>
        <begin position="178"/>
        <end position="315"/>
    </location>
</feature>
<dbReference type="RefSeq" id="WP_164351979.1">
    <property type="nucleotide sequence ID" value="NZ_JAABNT010000001.1"/>
</dbReference>
<keyword evidence="3" id="KW-1185">Reference proteome</keyword>
<dbReference type="InterPro" id="IPR036844">
    <property type="entry name" value="Hint_dom_sf"/>
</dbReference>
<protein>
    <recommendedName>
        <fullName evidence="1">Hedgehog/Intein (Hint) domain-containing protein</fullName>
    </recommendedName>
</protein>
<evidence type="ECO:0000313" key="3">
    <source>
        <dbReference type="Proteomes" id="UP000468591"/>
    </source>
</evidence>
<organism evidence="2 3">
    <name type="scientific">Sulfitobacter sediminilitoris</name>
    <dbReference type="NCBI Taxonomy" id="2698830"/>
    <lineage>
        <taxon>Bacteria</taxon>
        <taxon>Pseudomonadati</taxon>
        <taxon>Pseudomonadota</taxon>
        <taxon>Alphaproteobacteria</taxon>
        <taxon>Rhodobacterales</taxon>
        <taxon>Roseobacteraceae</taxon>
        <taxon>Sulfitobacter</taxon>
    </lineage>
</organism>
<sequence length="363" mass="38689">MAETTLLLNGFSIIGDPQTTNTNASNGGNLMIHDGNAVFEGDDIIVFTVTNVTVDGVLTGDSVITGVTVYDNATDYYYETALYTYTGTADIDDGRNNMGDRYLQFDGSGLTSADAGAPVLGELAVVAGVDILATIAANNGPYVVPTNEDIDTDGDGIISPDEEADAAFADDLNELLYVCFAKGTLIETPSGPCFIETLTEGDMVNTLDHGPQEIRWIGNQRVPGTGPNAPVHIAAGALGNIRPLIVSQNHRMLITGPMAELMFGEAEVLVAAKHLVNDGSIRIVPCREVRYYHFLCDQHQIVFAEGCPAESLFPGAQTLKSVDVEARDEIIRIFPQLALNDSDSTLSRYTLSGREAAALHDVA</sequence>
<accession>A0A6P0C4X7</accession>
<dbReference type="EMBL" id="JAABNT010000001">
    <property type="protein sequence ID" value="NEK21142.1"/>
    <property type="molecule type" value="Genomic_DNA"/>
</dbReference>
<dbReference type="InterPro" id="IPR028992">
    <property type="entry name" value="Hedgehog/Intein_dom"/>
</dbReference>
<evidence type="ECO:0000259" key="1">
    <source>
        <dbReference type="Pfam" id="PF13403"/>
    </source>
</evidence>
<evidence type="ECO:0000313" key="2">
    <source>
        <dbReference type="EMBL" id="NEK21142.1"/>
    </source>
</evidence>
<dbReference type="Proteomes" id="UP000468591">
    <property type="component" value="Unassembled WGS sequence"/>
</dbReference>
<name>A0A6P0C4X7_9RHOB</name>
<reference evidence="2 3" key="1">
    <citation type="submission" date="2020-01" db="EMBL/GenBank/DDBJ databases">
        <title>Sulfitobacter sediminilitoris sp. nov., isolated from a tidal flat.</title>
        <authorList>
            <person name="Park S."/>
            <person name="Yoon J.-H."/>
        </authorList>
    </citation>
    <scope>NUCLEOTIDE SEQUENCE [LARGE SCALE GENOMIC DNA]</scope>
    <source>
        <strain evidence="2 3">JBTF-M27</strain>
    </source>
</reference>
<dbReference type="Pfam" id="PF13403">
    <property type="entry name" value="Hint_2"/>
    <property type="match status" value="1"/>
</dbReference>
<gene>
    <name evidence="2" type="ORF">GV827_01820</name>
</gene>